<sequence length="89" mass="10401">MPRGKRQPLLWLSSVCHVRLVRYIHRSLRRTHPIILGYPFGVVREKVVRRYTLLTAPASLPLPPFKSFDHKKEELRVLSDPSSQRNACK</sequence>
<dbReference type="Proteomes" id="UP000663859">
    <property type="component" value="Unassembled WGS sequence"/>
</dbReference>
<comment type="caution">
    <text evidence="1">The sequence shown here is derived from an EMBL/GenBank/DDBJ whole genome shotgun (WGS) entry which is preliminary data.</text>
</comment>
<proteinExistence type="predicted"/>
<dbReference type="AlphaFoldDB" id="A0A8J2FSF3"/>
<keyword evidence="2" id="KW-1185">Reference proteome</keyword>
<organism evidence="1 2">
    <name type="scientific">Candidatus Methylacidithermus pantelleriae</name>
    <dbReference type="NCBI Taxonomy" id="2744239"/>
    <lineage>
        <taxon>Bacteria</taxon>
        <taxon>Pseudomonadati</taxon>
        <taxon>Verrucomicrobiota</taxon>
        <taxon>Methylacidiphilae</taxon>
        <taxon>Methylacidiphilales</taxon>
        <taxon>Methylacidiphilaceae</taxon>
        <taxon>Candidatus Methylacidithermus</taxon>
    </lineage>
</organism>
<accession>A0A8J2FSF3</accession>
<evidence type="ECO:0000313" key="1">
    <source>
        <dbReference type="EMBL" id="CAF0695996.1"/>
    </source>
</evidence>
<dbReference type="EMBL" id="CAJNOB010000012">
    <property type="protein sequence ID" value="CAF0695996.1"/>
    <property type="molecule type" value="Genomic_DNA"/>
</dbReference>
<protein>
    <submittedName>
        <fullName evidence="1">Uncharacterized protein</fullName>
    </submittedName>
</protein>
<gene>
    <name evidence="1" type="ORF">MPNT_20081</name>
</gene>
<evidence type="ECO:0000313" key="2">
    <source>
        <dbReference type="Proteomes" id="UP000663859"/>
    </source>
</evidence>
<name>A0A8J2FSF3_9BACT</name>
<reference evidence="1" key="1">
    <citation type="submission" date="2021-02" db="EMBL/GenBank/DDBJ databases">
        <authorList>
            <person name="Cremers G."/>
            <person name="Picone N."/>
        </authorList>
    </citation>
    <scope>NUCLEOTIDE SEQUENCE</scope>
    <source>
        <strain evidence="1">PQ17</strain>
    </source>
</reference>